<organism evidence="7 8">
    <name type="scientific">Bosea massiliensis</name>
    <dbReference type="NCBI Taxonomy" id="151419"/>
    <lineage>
        <taxon>Bacteria</taxon>
        <taxon>Pseudomonadati</taxon>
        <taxon>Pseudomonadota</taxon>
        <taxon>Alphaproteobacteria</taxon>
        <taxon>Hyphomicrobiales</taxon>
        <taxon>Boseaceae</taxon>
        <taxon>Bosea</taxon>
    </lineage>
</organism>
<evidence type="ECO:0000256" key="2">
    <source>
        <dbReference type="ARBA" id="ARBA00022989"/>
    </source>
</evidence>
<dbReference type="CDD" id="cd16424">
    <property type="entry name" value="VirB8"/>
    <property type="match status" value="1"/>
</dbReference>
<name>A0ABW0P571_9HYPH</name>
<dbReference type="InterPro" id="IPR032710">
    <property type="entry name" value="NTF2-like_dom_sf"/>
</dbReference>
<keyword evidence="2 5" id="KW-1133">Transmembrane helix</keyword>
<comment type="caution">
    <text evidence="7">The sequence shown here is derived from an EMBL/GenBank/DDBJ whole genome shotgun (WGS) entry which is preliminary data.</text>
</comment>
<dbReference type="Gene3D" id="3.10.450.230">
    <property type="entry name" value="VirB8 protein"/>
    <property type="match status" value="1"/>
</dbReference>
<evidence type="ECO:0000313" key="8">
    <source>
        <dbReference type="Proteomes" id="UP001596060"/>
    </source>
</evidence>
<dbReference type="Pfam" id="PF04335">
    <property type="entry name" value="VirB8"/>
    <property type="match status" value="1"/>
</dbReference>
<evidence type="ECO:0000256" key="5">
    <source>
        <dbReference type="SAM" id="Phobius"/>
    </source>
</evidence>
<gene>
    <name evidence="7" type="ORF">ACFPN9_21585</name>
</gene>
<evidence type="ECO:0000256" key="1">
    <source>
        <dbReference type="ARBA" id="ARBA00022692"/>
    </source>
</evidence>
<evidence type="ECO:0000256" key="3">
    <source>
        <dbReference type="ARBA" id="ARBA00023136"/>
    </source>
</evidence>
<feature type="transmembrane region" description="Helical" evidence="5">
    <location>
        <begin position="142"/>
        <end position="165"/>
    </location>
</feature>
<reference evidence="8" key="1">
    <citation type="journal article" date="2019" name="Int. J. Syst. Evol. Microbiol.">
        <title>The Global Catalogue of Microorganisms (GCM) 10K type strain sequencing project: providing services to taxonomists for standard genome sequencing and annotation.</title>
        <authorList>
            <consortium name="The Broad Institute Genomics Platform"/>
            <consortium name="The Broad Institute Genome Sequencing Center for Infectious Disease"/>
            <person name="Wu L."/>
            <person name="Ma J."/>
        </authorList>
    </citation>
    <scope>NUCLEOTIDE SEQUENCE [LARGE SCALE GENOMIC DNA]</scope>
    <source>
        <strain evidence="8">CCUG 43117</strain>
    </source>
</reference>
<keyword evidence="8" id="KW-1185">Reference proteome</keyword>
<protein>
    <submittedName>
        <fullName evidence="7">VirB8/TrbF family protein</fullName>
    </submittedName>
</protein>
<dbReference type="RefSeq" id="WP_377817578.1">
    <property type="nucleotide sequence ID" value="NZ_JBHSLU010000073.1"/>
</dbReference>
<evidence type="ECO:0000313" key="7">
    <source>
        <dbReference type="EMBL" id="MFC5507841.1"/>
    </source>
</evidence>
<evidence type="ECO:0000256" key="4">
    <source>
        <dbReference type="ARBA" id="ARBA00037847"/>
    </source>
</evidence>
<keyword evidence="1 5" id="KW-0812">Transmembrane</keyword>
<dbReference type="InterPro" id="IPR007430">
    <property type="entry name" value="VirB8"/>
</dbReference>
<evidence type="ECO:0000259" key="6">
    <source>
        <dbReference type="Pfam" id="PF04335"/>
    </source>
</evidence>
<keyword evidence="3 5" id="KW-0472">Membrane</keyword>
<accession>A0ABW0P571</accession>
<dbReference type="Proteomes" id="UP001596060">
    <property type="component" value="Unassembled WGS sequence"/>
</dbReference>
<sequence length="337" mass="38156">MFSKFQLNMIANKAHKIAISIFRQISFFELNPLESFGSEKISFGFGRGSAPQRLRVELLHPIPHRHWPRSECAQALAMCLHSPAQPGTGAGIIMGMSFGRKKTAPVLDENPSGDQLGTYPTKVDDLKSSHLRFHKNFRVEHVIIGSLLILCIVQANVIMQMFPLYRVVPFFVTFSDKDEQVVRIQPPTGNLRSLDILTEANVREYVKLRNTISRDDSINIARWGGKIENMSTQEIYDGFLSEIKPVYEAAKAGKFTRSTIIDSVAKVQDGYFRVDFTTHDRTIGSGLADTQERQNSFSVELRAQNRPQDVTYNSRFQNPLGFKVVSYTVVPRRNTQN</sequence>
<feature type="domain" description="Bacterial virulence protein VirB8" evidence="6">
    <location>
        <begin position="142"/>
        <end position="329"/>
    </location>
</feature>
<proteinExistence type="predicted"/>
<comment type="subcellular location">
    <subcellularLocation>
        <location evidence="4">Endomembrane system</location>
        <topology evidence="4">Single-pass membrane protein</topology>
    </subcellularLocation>
</comment>
<dbReference type="EMBL" id="JBHSLU010000073">
    <property type="protein sequence ID" value="MFC5507841.1"/>
    <property type="molecule type" value="Genomic_DNA"/>
</dbReference>
<dbReference type="SUPFAM" id="SSF54427">
    <property type="entry name" value="NTF2-like"/>
    <property type="match status" value="1"/>
</dbReference>